<reference evidence="1 2" key="1">
    <citation type="submission" date="2024-02" db="EMBL/GenBank/DDBJ databases">
        <title>Haloferula sargassicola NBRC 104335.</title>
        <authorList>
            <person name="Ichikawa N."/>
            <person name="Katano-Makiyama Y."/>
            <person name="Hidaka K."/>
        </authorList>
    </citation>
    <scope>NUCLEOTIDE SEQUENCE [LARGE SCALE GENOMIC DNA]</scope>
    <source>
        <strain evidence="1 2">NBRC 104335</strain>
    </source>
</reference>
<sequence>MPDNTPITIMIHIESTHAPDARPIEPELVLGDAWDPSAVADLIRSKSSHDESPCFLFLGKTEADLLRSHLGAIFGEENVPCLKDTYYMGLEVIEIACESFLLAGGRKTARTLQDPMSRRPAWRDADSDSLWHLRLH</sequence>
<proteinExistence type="predicted"/>
<evidence type="ECO:0000313" key="2">
    <source>
        <dbReference type="Proteomes" id="UP001476282"/>
    </source>
</evidence>
<protein>
    <submittedName>
        <fullName evidence="1">Uncharacterized protein</fullName>
    </submittedName>
</protein>
<keyword evidence="2" id="KW-1185">Reference proteome</keyword>
<accession>A0ABP9UTE4</accession>
<dbReference type="Proteomes" id="UP001476282">
    <property type="component" value="Unassembled WGS sequence"/>
</dbReference>
<evidence type="ECO:0000313" key="1">
    <source>
        <dbReference type="EMBL" id="GAA5484793.1"/>
    </source>
</evidence>
<dbReference type="EMBL" id="BAABRI010000036">
    <property type="protein sequence ID" value="GAA5484793.1"/>
    <property type="molecule type" value="Genomic_DNA"/>
</dbReference>
<gene>
    <name evidence="1" type="ORF">Hsar01_04041</name>
</gene>
<organism evidence="1 2">
    <name type="scientific">Haloferula sargassicola</name>
    <dbReference type="NCBI Taxonomy" id="490096"/>
    <lineage>
        <taxon>Bacteria</taxon>
        <taxon>Pseudomonadati</taxon>
        <taxon>Verrucomicrobiota</taxon>
        <taxon>Verrucomicrobiia</taxon>
        <taxon>Verrucomicrobiales</taxon>
        <taxon>Verrucomicrobiaceae</taxon>
        <taxon>Haloferula</taxon>
    </lineage>
</organism>
<dbReference type="RefSeq" id="WP_353568902.1">
    <property type="nucleotide sequence ID" value="NZ_BAABRI010000036.1"/>
</dbReference>
<comment type="caution">
    <text evidence="1">The sequence shown here is derived from an EMBL/GenBank/DDBJ whole genome shotgun (WGS) entry which is preliminary data.</text>
</comment>
<name>A0ABP9UTE4_9BACT</name>